<dbReference type="OrthoDB" id="9803927at2"/>
<dbReference type="eggNOG" id="COG0737">
    <property type="taxonomic scope" value="Bacteria"/>
</dbReference>
<dbReference type="SUPFAM" id="SSF55816">
    <property type="entry name" value="5'-nucleotidase (syn. UDP-sugar hydrolase), C-terminal domain"/>
    <property type="match status" value="1"/>
</dbReference>
<dbReference type="STRING" id="661478.OP10G_2842"/>
<dbReference type="InterPro" id="IPR006179">
    <property type="entry name" value="5_nucleotidase/apyrase"/>
</dbReference>
<feature type="domain" description="5'-Nucleotidase C-terminal" evidence="2">
    <location>
        <begin position="32"/>
        <end position="153"/>
    </location>
</feature>
<dbReference type="PANTHER" id="PTHR11575:SF24">
    <property type="entry name" value="5'-NUCLEOTIDASE"/>
    <property type="match status" value="1"/>
</dbReference>
<gene>
    <name evidence="3" type="ORF">OP10G_2842</name>
</gene>
<feature type="chain" id="PRO_5001651923" evidence="1">
    <location>
        <begin position="23"/>
        <end position="195"/>
    </location>
</feature>
<dbReference type="HOGENOM" id="CLU_1394519_0_0_0"/>
<keyword evidence="1" id="KW-0732">Signal</keyword>
<dbReference type="Proteomes" id="UP000027982">
    <property type="component" value="Chromosome"/>
</dbReference>
<proteinExistence type="predicted"/>
<dbReference type="Pfam" id="PF02872">
    <property type="entry name" value="5_nucleotid_C"/>
    <property type="match status" value="1"/>
</dbReference>
<dbReference type="InterPro" id="IPR008334">
    <property type="entry name" value="5'-Nucleotdase_C"/>
</dbReference>
<dbReference type="RefSeq" id="WP_025225254.1">
    <property type="nucleotide sequence ID" value="NZ_CP007139.1"/>
</dbReference>
<dbReference type="GO" id="GO:0016787">
    <property type="term" value="F:hydrolase activity"/>
    <property type="evidence" value="ECO:0007669"/>
    <property type="project" value="InterPro"/>
</dbReference>
<dbReference type="KEGG" id="fgi:OP10G_2842"/>
<evidence type="ECO:0000259" key="2">
    <source>
        <dbReference type="Pfam" id="PF02872"/>
    </source>
</evidence>
<reference evidence="3 4" key="1">
    <citation type="journal article" date="2014" name="PLoS ONE">
        <title>The first complete genome sequence of the class fimbriimonadia in the phylum armatimonadetes.</title>
        <authorList>
            <person name="Hu Z.Y."/>
            <person name="Wang Y.Z."/>
            <person name="Im W.T."/>
            <person name="Wang S.Y."/>
            <person name="Zhao G.P."/>
            <person name="Zheng H.J."/>
            <person name="Quan Z.X."/>
        </authorList>
    </citation>
    <scope>NUCLEOTIDE SEQUENCE [LARGE SCALE GENOMIC DNA]</scope>
    <source>
        <strain evidence="3">Gsoil 348</strain>
    </source>
</reference>
<feature type="signal peptide" evidence="1">
    <location>
        <begin position="1"/>
        <end position="22"/>
    </location>
</feature>
<dbReference type="Gene3D" id="3.90.780.10">
    <property type="entry name" value="5'-Nucleotidase, C-terminal domain"/>
    <property type="match status" value="1"/>
</dbReference>
<sequence>MKSLLRPLVIGAILLSAVPVWAEEKDKPDVGPNPAAQAAADALRSFAGADGAFLAGGSLKETFNKDDMATMLQFPTDEIVVLKLTGDQILQAFERSVQFYPEQNKFFLQISGFEVTFKKKAAPSGRVVGVKVGGVPLDKTKSYTVAMPSLLARNVGYSRIWDKAETKKKFPNTTLEDVLKGKKVSEEALRWVGQL</sequence>
<accession>A0A068NTX1</accession>
<evidence type="ECO:0000313" key="4">
    <source>
        <dbReference type="Proteomes" id="UP000027982"/>
    </source>
</evidence>
<evidence type="ECO:0000313" key="3">
    <source>
        <dbReference type="EMBL" id="AIE86210.1"/>
    </source>
</evidence>
<dbReference type="PANTHER" id="PTHR11575">
    <property type="entry name" value="5'-NUCLEOTIDASE-RELATED"/>
    <property type="match status" value="1"/>
</dbReference>
<dbReference type="AlphaFoldDB" id="A0A068NTX1"/>
<evidence type="ECO:0000256" key="1">
    <source>
        <dbReference type="SAM" id="SignalP"/>
    </source>
</evidence>
<name>A0A068NTX1_FIMGI</name>
<keyword evidence="4" id="KW-1185">Reference proteome</keyword>
<dbReference type="InterPro" id="IPR036907">
    <property type="entry name" value="5'-Nucleotdase_C_sf"/>
</dbReference>
<protein>
    <submittedName>
        <fullName evidence="3">Nucleotidase</fullName>
    </submittedName>
</protein>
<dbReference type="EMBL" id="CP007139">
    <property type="protein sequence ID" value="AIE86210.1"/>
    <property type="molecule type" value="Genomic_DNA"/>
</dbReference>
<dbReference type="GO" id="GO:0009166">
    <property type="term" value="P:nucleotide catabolic process"/>
    <property type="evidence" value="ECO:0007669"/>
    <property type="project" value="InterPro"/>
</dbReference>
<organism evidence="3 4">
    <name type="scientific">Fimbriimonas ginsengisoli Gsoil 348</name>
    <dbReference type="NCBI Taxonomy" id="661478"/>
    <lineage>
        <taxon>Bacteria</taxon>
        <taxon>Bacillati</taxon>
        <taxon>Armatimonadota</taxon>
        <taxon>Fimbriimonadia</taxon>
        <taxon>Fimbriimonadales</taxon>
        <taxon>Fimbriimonadaceae</taxon>
        <taxon>Fimbriimonas</taxon>
    </lineage>
</organism>